<evidence type="ECO:0000256" key="7">
    <source>
        <dbReference type="ARBA" id="ARBA00022989"/>
    </source>
</evidence>
<evidence type="ECO:0000259" key="16">
    <source>
        <dbReference type="Pfam" id="PF00520"/>
    </source>
</evidence>
<dbReference type="Gene3D" id="1.20.120.350">
    <property type="entry name" value="Voltage-gated potassium channels. Chain C"/>
    <property type="match status" value="1"/>
</dbReference>
<keyword evidence="18" id="KW-1185">Reference proteome</keyword>
<evidence type="ECO:0000256" key="4">
    <source>
        <dbReference type="ARBA" id="ARBA00022475"/>
    </source>
</evidence>
<feature type="region of interest" description="Disordered" evidence="14">
    <location>
        <begin position="1"/>
        <end position="23"/>
    </location>
</feature>
<gene>
    <name evidence="17" type="ORF">ACJMK2_011859</name>
</gene>
<dbReference type="InterPro" id="IPR031846">
    <property type="entry name" value="Hvcn1"/>
</dbReference>
<evidence type="ECO:0000256" key="11">
    <source>
        <dbReference type="ARBA" id="ARBA00023303"/>
    </source>
</evidence>
<dbReference type="GO" id="GO:0005886">
    <property type="term" value="C:plasma membrane"/>
    <property type="evidence" value="ECO:0007669"/>
    <property type="project" value="UniProtKB-SubCell"/>
</dbReference>
<evidence type="ECO:0000256" key="12">
    <source>
        <dbReference type="ARBA" id="ARBA00031989"/>
    </source>
</evidence>
<keyword evidence="8 13" id="KW-0175">Coiled coil</keyword>
<evidence type="ECO:0000313" key="18">
    <source>
        <dbReference type="Proteomes" id="UP001634394"/>
    </source>
</evidence>
<comment type="caution">
    <text evidence="17">The sequence shown here is derived from an EMBL/GenBank/DDBJ whole genome shotgun (WGS) entry which is preliminary data.</text>
</comment>
<evidence type="ECO:0000256" key="8">
    <source>
        <dbReference type="ARBA" id="ARBA00023054"/>
    </source>
</evidence>
<keyword evidence="3" id="KW-0813">Transport</keyword>
<organism evidence="17 18">
    <name type="scientific">Sinanodonta woodiana</name>
    <name type="common">Chinese pond mussel</name>
    <name type="synonym">Anodonta woodiana</name>
    <dbReference type="NCBI Taxonomy" id="1069815"/>
    <lineage>
        <taxon>Eukaryota</taxon>
        <taxon>Metazoa</taxon>
        <taxon>Spiralia</taxon>
        <taxon>Lophotrochozoa</taxon>
        <taxon>Mollusca</taxon>
        <taxon>Bivalvia</taxon>
        <taxon>Autobranchia</taxon>
        <taxon>Heteroconchia</taxon>
        <taxon>Palaeoheterodonta</taxon>
        <taxon>Unionida</taxon>
        <taxon>Unionoidea</taxon>
        <taxon>Unionidae</taxon>
        <taxon>Unioninae</taxon>
        <taxon>Sinanodonta</taxon>
    </lineage>
</organism>
<keyword evidence="10 15" id="KW-0472">Membrane</keyword>
<evidence type="ECO:0000256" key="14">
    <source>
        <dbReference type="SAM" id="MobiDB-lite"/>
    </source>
</evidence>
<keyword evidence="4" id="KW-1003">Cell membrane</keyword>
<feature type="domain" description="Ion transport" evidence="16">
    <location>
        <begin position="53"/>
        <end position="166"/>
    </location>
</feature>
<evidence type="ECO:0000256" key="13">
    <source>
        <dbReference type="SAM" id="Coils"/>
    </source>
</evidence>
<keyword evidence="6" id="KW-0851">Voltage-gated channel</keyword>
<keyword evidence="9" id="KW-0406">Ion transport</keyword>
<dbReference type="InterPro" id="IPR027359">
    <property type="entry name" value="Volt_channel_dom_sf"/>
</dbReference>
<evidence type="ECO:0000256" key="9">
    <source>
        <dbReference type="ARBA" id="ARBA00023065"/>
    </source>
</evidence>
<evidence type="ECO:0000256" key="1">
    <source>
        <dbReference type="ARBA" id="ARBA00004651"/>
    </source>
</evidence>
<evidence type="ECO:0000256" key="10">
    <source>
        <dbReference type="ARBA" id="ARBA00023136"/>
    </source>
</evidence>
<accession>A0ABD3V6C5</accession>
<protein>
    <recommendedName>
        <fullName evidence="2">Voltage-gated hydrogen channel 1</fullName>
    </recommendedName>
    <alternativeName>
        <fullName evidence="12">Hydrogen voltage-gated channel 1</fullName>
    </alternativeName>
</protein>
<comment type="subcellular location">
    <subcellularLocation>
        <location evidence="1">Cell membrane</location>
        <topology evidence="1">Multi-pass membrane protein</topology>
    </subcellularLocation>
</comment>
<reference evidence="17 18" key="1">
    <citation type="submission" date="2024-11" db="EMBL/GenBank/DDBJ databases">
        <title>Chromosome-level genome assembly of the freshwater bivalve Anodonta woodiana.</title>
        <authorList>
            <person name="Chen X."/>
        </authorList>
    </citation>
    <scope>NUCLEOTIDE SEQUENCE [LARGE SCALE GENOMIC DNA]</scope>
    <source>
        <strain evidence="17">MN2024</strain>
        <tissue evidence="17">Gills</tissue>
    </source>
</reference>
<keyword evidence="7 15" id="KW-1133">Transmembrane helix</keyword>
<feature type="transmembrane region" description="Helical" evidence="15">
    <location>
        <begin position="124"/>
        <end position="143"/>
    </location>
</feature>
<evidence type="ECO:0000256" key="6">
    <source>
        <dbReference type="ARBA" id="ARBA00022882"/>
    </source>
</evidence>
<proteinExistence type="predicted"/>
<evidence type="ECO:0000256" key="3">
    <source>
        <dbReference type="ARBA" id="ARBA00022448"/>
    </source>
</evidence>
<feature type="transmembrane region" description="Helical" evidence="15">
    <location>
        <begin position="53"/>
        <end position="74"/>
    </location>
</feature>
<name>A0ABD3V6C5_SINWO</name>
<evidence type="ECO:0000256" key="15">
    <source>
        <dbReference type="SAM" id="Phobius"/>
    </source>
</evidence>
<keyword evidence="5 15" id="KW-0812">Transmembrane</keyword>
<dbReference type="Proteomes" id="UP001634394">
    <property type="component" value="Unassembled WGS sequence"/>
</dbReference>
<evidence type="ECO:0000256" key="5">
    <source>
        <dbReference type="ARBA" id="ARBA00022692"/>
    </source>
</evidence>
<dbReference type="InterPro" id="IPR005821">
    <property type="entry name" value="Ion_trans_dom"/>
</dbReference>
<evidence type="ECO:0000313" key="17">
    <source>
        <dbReference type="EMBL" id="KAL3857164.1"/>
    </source>
</evidence>
<dbReference type="PANTHER" id="PTHR46480">
    <property type="entry name" value="F20B24.22"/>
    <property type="match status" value="1"/>
</dbReference>
<dbReference type="SUPFAM" id="SSF81324">
    <property type="entry name" value="Voltage-gated potassium channels"/>
    <property type="match status" value="1"/>
</dbReference>
<dbReference type="PANTHER" id="PTHR46480:SF1">
    <property type="entry name" value="VOLTAGE-GATED HYDROGEN CHANNEL 1"/>
    <property type="match status" value="1"/>
</dbReference>
<dbReference type="GO" id="GO:0034220">
    <property type="term" value="P:monoatomic ion transmembrane transport"/>
    <property type="evidence" value="ECO:0007669"/>
    <property type="project" value="UniProtKB-KW"/>
</dbReference>
<feature type="transmembrane region" description="Helical" evidence="15">
    <location>
        <begin position="90"/>
        <end position="112"/>
    </location>
</feature>
<feature type="coiled-coil region" evidence="13">
    <location>
        <begin position="173"/>
        <end position="200"/>
    </location>
</feature>
<evidence type="ECO:0000256" key="2">
    <source>
        <dbReference type="ARBA" id="ARBA00015897"/>
    </source>
</evidence>
<keyword evidence="11" id="KW-0407">Ion channel</keyword>
<dbReference type="EMBL" id="JBJQND010000013">
    <property type="protein sequence ID" value="KAL3857164.1"/>
    <property type="molecule type" value="Genomic_DNA"/>
</dbReference>
<sequence length="268" mass="30880">MEELRKLHDDSEKVDENKDMTSSVNSDCEETKIKHEFTSFRERLNFILHNHKFQIVVICVVIVDCLLVVAGLLFDLEIIKTSEHNEVPHILHFGSIGILGLFILELIARLYTDRLEFFRHKVEIFDAIVIIVSFVLDLVFINTKGPESGVGLLIVLRLWRVIRILNGIVMSVKKEADDKLNKERKRRKEFEKELTKYKAYYLAQQKEIKALRSLLCEHGITDIVPSELSRCVSNIDVLAEVNQPPEDTVVNELETNEKKQEVPSAAEV</sequence>
<dbReference type="GO" id="GO:0034702">
    <property type="term" value="C:monoatomic ion channel complex"/>
    <property type="evidence" value="ECO:0007669"/>
    <property type="project" value="UniProtKB-KW"/>
</dbReference>
<dbReference type="AlphaFoldDB" id="A0ABD3V6C5"/>
<feature type="compositionally biased region" description="Basic and acidic residues" evidence="14">
    <location>
        <begin position="1"/>
        <end position="19"/>
    </location>
</feature>
<dbReference type="Pfam" id="PF00520">
    <property type="entry name" value="Ion_trans"/>
    <property type="match status" value="1"/>
</dbReference>